<proteinExistence type="predicted"/>
<evidence type="ECO:0000313" key="3">
    <source>
        <dbReference type="Proteomes" id="UP000593571"/>
    </source>
</evidence>
<dbReference type="EMBL" id="JACASE010000001">
    <property type="protein sequence ID" value="KAF6505817.1"/>
    <property type="molecule type" value="Genomic_DNA"/>
</dbReference>
<comment type="caution">
    <text evidence="2">The sequence shown here is derived from an EMBL/GenBank/DDBJ whole genome shotgun (WGS) entry which is preliminary data.</text>
</comment>
<organism evidence="2 3">
    <name type="scientific">Rousettus aegyptiacus</name>
    <name type="common">Egyptian fruit bat</name>
    <name type="synonym">Pteropus aegyptiacus</name>
    <dbReference type="NCBI Taxonomy" id="9407"/>
    <lineage>
        <taxon>Eukaryota</taxon>
        <taxon>Metazoa</taxon>
        <taxon>Chordata</taxon>
        <taxon>Craniata</taxon>
        <taxon>Vertebrata</taxon>
        <taxon>Euteleostomi</taxon>
        <taxon>Mammalia</taxon>
        <taxon>Eutheria</taxon>
        <taxon>Laurasiatheria</taxon>
        <taxon>Chiroptera</taxon>
        <taxon>Yinpterochiroptera</taxon>
        <taxon>Pteropodoidea</taxon>
        <taxon>Pteropodidae</taxon>
        <taxon>Rousettinae</taxon>
        <taxon>Rousettus</taxon>
    </lineage>
</organism>
<gene>
    <name evidence="2" type="ORF">HJG63_007713</name>
</gene>
<keyword evidence="3" id="KW-1185">Reference proteome</keyword>
<dbReference type="Proteomes" id="UP000593571">
    <property type="component" value="Unassembled WGS sequence"/>
</dbReference>
<sequence>MSQPSHVLQWGHWPSSLGLGVGSTGLCSCDWRPALGFPAPLSHVPRVLPGHSSPGSNWSHLEGSRGSLLSRLSLPATAAGCPWRGSGRCSSPRPPIQHLRCWTPRSPSKAPRQEPPQPVRRRPRACLRLQETPQERHVGRVSSPPHPSQLAREREHRLRLGLCSFGGNRLQDNLDMHVREGLGTPSRPPPRLQQGHSRPQAPSEGCVQHPRRHR</sequence>
<evidence type="ECO:0000256" key="1">
    <source>
        <dbReference type="SAM" id="MobiDB-lite"/>
    </source>
</evidence>
<evidence type="ECO:0000313" key="2">
    <source>
        <dbReference type="EMBL" id="KAF6505817.1"/>
    </source>
</evidence>
<feature type="region of interest" description="Disordered" evidence="1">
    <location>
        <begin position="82"/>
        <end position="154"/>
    </location>
</feature>
<protein>
    <submittedName>
        <fullName evidence="2">Uncharacterized protein</fullName>
    </submittedName>
</protein>
<accession>A0A7J8KAD0</accession>
<feature type="region of interest" description="Disordered" evidence="1">
    <location>
        <begin position="177"/>
        <end position="214"/>
    </location>
</feature>
<reference evidence="2 3" key="1">
    <citation type="journal article" date="2020" name="Nature">
        <title>Six reference-quality genomes reveal evolution of bat adaptations.</title>
        <authorList>
            <person name="Jebb D."/>
            <person name="Huang Z."/>
            <person name="Pippel M."/>
            <person name="Hughes G.M."/>
            <person name="Lavrichenko K."/>
            <person name="Devanna P."/>
            <person name="Winkler S."/>
            <person name="Jermiin L.S."/>
            <person name="Skirmuntt E.C."/>
            <person name="Katzourakis A."/>
            <person name="Burkitt-Gray L."/>
            <person name="Ray D.A."/>
            <person name="Sullivan K.A.M."/>
            <person name="Roscito J.G."/>
            <person name="Kirilenko B.M."/>
            <person name="Davalos L.M."/>
            <person name="Corthals A.P."/>
            <person name="Power M.L."/>
            <person name="Jones G."/>
            <person name="Ransome R.D."/>
            <person name="Dechmann D.K.N."/>
            <person name="Locatelli A.G."/>
            <person name="Puechmaille S.J."/>
            <person name="Fedrigo O."/>
            <person name="Jarvis E.D."/>
            <person name="Hiller M."/>
            <person name="Vernes S.C."/>
            <person name="Myers E.W."/>
            <person name="Teeling E.C."/>
        </authorList>
    </citation>
    <scope>NUCLEOTIDE SEQUENCE [LARGE SCALE GENOMIC DNA]</scope>
    <source>
        <strain evidence="2">MRouAeg1</strain>
        <tissue evidence="2">Muscle</tissue>
    </source>
</reference>
<name>A0A7J8KAD0_ROUAE</name>
<dbReference type="AlphaFoldDB" id="A0A7J8KAD0"/>